<dbReference type="Proteomes" id="UP000052978">
    <property type="component" value="Unassembled WGS sequence"/>
</dbReference>
<feature type="region of interest" description="Disordered" evidence="1">
    <location>
        <begin position="1"/>
        <end position="71"/>
    </location>
</feature>
<organism evidence="2 3">
    <name type="scientific">Myotis brandtii</name>
    <name type="common">Brandt's bat</name>
    <dbReference type="NCBI Taxonomy" id="109478"/>
    <lineage>
        <taxon>Eukaryota</taxon>
        <taxon>Metazoa</taxon>
        <taxon>Chordata</taxon>
        <taxon>Craniata</taxon>
        <taxon>Vertebrata</taxon>
        <taxon>Euteleostomi</taxon>
        <taxon>Mammalia</taxon>
        <taxon>Eutheria</taxon>
        <taxon>Laurasiatheria</taxon>
        <taxon>Chiroptera</taxon>
        <taxon>Yangochiroptera</taxon>
        <taxon>Vespertilionidae</taxon>
        <taxon>Myotis</taxon>
    </lineage>
</organism>
<evidence type="ECO:0000313" key="3">
    <source>
        <dbReference type="Proteomes" id="UP000052978"/>
    </source>
</evidence>
<accession>S7NQR0</accession>
<dbReference type="AlphaFoldDB" id="S7NQR0"/>
<protein>
    <submittedName>
        <fullName evidence="2">Uncharacterized protein</fullName>
    </submittedName>
</protein>
<gene>
    <name evidence="2" type="ORF">D623_10008834</name>
</gene>
<evidence type="ECO:0000256" key="1">
    <source>
        <dbReference type="SAM" id="MobiDB-lite"/>
    </source>
</evidence>
<proteinExistence type="predicted"/>
<reference evidence="2 3" key="1">
    <citation type="journal article" date="2013" name="Nat. Commun.">
        <title>Genome analysis reveals insights into physiology and longevity of the Brandt's bat Myotis brandtii.</title>
        <authorList>
            <person name="Seim I."/>
            <person name="Fang X."/>
            <person name="Xiong Z."/>
            <person name="Lobanov A.V."/>
            <person name="Huang Z."/>
            <person name="Ma S."/>
            <person name="Feng Y."/>
            <person name="Turanov A.A."/>
            <person name="Zhu Y."/>
            <person name="Lenz T.L."/>
            <person name="Gerashchenko M.V."/>
            <person name="Fan D."/>
            <person name="Hee Yim S."/>
            <person name="Yao X."/>
            <person name="Jordan D."/>
            <person name="Xiong Y."/>
            <person name="Ma Y."/>
            <person name="Lyapunov A.N."/>
            <person name="Chen G."/>
            <person name="Kulakova O.I."/>
            <person name="Sun Y."/>
            <person name="Lee S.G."/>
            <person name="Bronson R.T."/>
            <person name="Moskalev A.A."/>
            <person name="Sunyaev S.R."/>
            <person name="Zhang G."/>
            <person name="Krogh A."/>
            <person name="Wang J."/>
            <person name="Gladyshev V.N."/>
        </authorList>
    </citation>
    <scope>NUCLEOTIDE SEQUENCE [LARGE SCALE GENOMIC DNA]</scope>
</reference>
<sequence length="143" mass="15256">MPPTELPGWTEEELCGGSSPGAELPSRCWCPRVRNGGRGRGPPLWSPRDLGMWTEPGPWPPRGTPPRPREGAYTLNLWNADHAVTQGLKPKPIFNVGAVIPGVPEDELQTPLPGRLAPPRPRLTEGPAEGGCPAQAPLNSGLP</sequence>
<keyword evidence="3" id="KW-1185">Reference proteome</keyword>
<name>S7NQR0_MYOBR</name>
<evidence type="ECO:0000313" key="2">
    <source>
        <dbReference type="EMBL" id="EPQ20054.1"/>
    </source>
</evidence>
<dbReference type="EMBL" id="KE164775">
    <property type="protein sequence ID" value="EPQ20054.1"/>
    <property type="molecule type" value="Genomic_DNA"/>
</dbReference>
<feature type="region of interest" description="Disordered" evidence="1">
    <location>
        <begin position="105"/>
        <end position="143"/>
    </location>
</feature>
<feature type="compositionally biased region" description="Pro residues" evidence="1">
    <location>
        <begin position="57"/>
        <end position="66"/>
    </location>
</feature>